<evidence type="ECO:0000256" key="1">
    <source>
        <dbReference type="SAM" id="Phobius"/>
    </source>
</evidence>
<keyword evidence="1" id="KW-1133">Transmembrane helix</keyword>
<feature type="transmembrane region" description="Helical" evidence="1">
    <location>
        <begin position="44"/>
        <end position="63"/>
    </location>
</feature>
<evidence type="ECO:0000313" key="2">
    <source>
        <dbReference type="Proteomes" id="UP000887565"/>
    </source>
</evidence>
<dbReference type="Proteomes" id="UP000887565">
    <property type="component" value="Unplaced"/>
</dbReference>
<dbReference type="AlphaFoldDB" id="A0A915JAI3"/>
<organism evidence="2 3">
    <name type="scientific">Romanomermis culicivorax</name>
    <name type="common">Nematode worm</name>
    <dbReference type="NCBI Taxonomy" id="13658"/>
    <lineage>
        <taxon>Eukaryota</taxon>
        <taxon>Metazoa</taxon>
        <taxon>Ecdysozoa</taxon>
        <taxon>Nematoda</taxon>
        <taxon>Enoplea</taxon>
        <taxon>Dorylaimia</taxon>
        <taxon>Mermithida</taxon>
        <taxon>Mermithoidea</taxon>
        <taxon>Mermithidae</taxon>
        <taxon>Romanomermis</taxon>
    </lineage>
</organism>
<protein>
    <submittedName>
        <fullName evidence="3">Uncharacterized protein</fullName>
    </submittedName>
</protein>
<keyword evidence="2" id="KW-1185">Reference proteome</keyword>
<keyword evidence="1" id="KW-0812">Transmembrane</keyword>
<keyword evidence="1" id="KW-0472">Membrane</keyword>
<accession>A0A915JAI3</accession>
<reference evidence="3" key="1">
    <citation type="submission" date="2022-11" db="UniProtKB">
        <authorList>
            <consortium name="WormBaseParasite"/>
        </authorList>
    </citation>
    <scope>IDENTIFICATION</scope>
</reference>
<name>A0A915JAI3_ROMCU</name>
<proteinExistence type="predicted"/>
<feature type="transmembrane region" description="Helical" evidence="1">
    <location>
        <begin position="129"/>
        <end position="148"/>
    </location>
</feature>
<dbReference type="WBParaSite" id="nRc.2.0.1.t23489-RA">
    <property type="protein sequence ID" value="nRc.2.0.1.t23489-RA"/>
    <property type="gene ID" value="nRc.2.0.1.g23489"/>
</dbReference>
<sequence>MAREKERERRSRRALSELSWKQKWKMRTVSRRLSPKMKETSKTLICFPLIEQLFVAMIGYRLLNNKFVANHLLAVLRSSTRNYKITVVTPLQLNIQSNRSYSSDVTPSKATGKSQYTYIPDAPDVEGRILYSLLGGALTFLVVFGYFVTIKATIGFDLTLLLKSYHFGVVIHAWVDDTLWLKITGKYDRKFIAPTYYSTEGRPKSSCWLQIFVFITFSRSLHQTV</sequence>
<evidence type="ECO:0000313" key="3">
    <source>
        <dbReference type="WBParaSite" id="nRc.2.0.1.t23489-RA"/>
    </source>
</evidence>